<feature type="non-terminal residue" evidence="2">
    <location>
        <position position="1"/>
    </location>
</feature>
<proteinExistence type="predicted"/>
<dbReference type="EMBL" id="KF121449">
    <property type="protein sequence ID" value="AIA88735.1"/>
    <property type="molecule type" value="Genomic_DNA"/>
</dbReference>
<protein>
    <submittedName>
        <fullName evidence="2">CAZy families GH94 protein</fullName>
    </submittedName>
</protein>
<name>A0A060C6R3_9HYPH</name>
<dbReference type="Pfam" id="PF21958">
    <property type="entry name" value="SOGP_N"/>
    <property type="match status" value="1"/>
</dbReference>
<dbReference type="AlphaFoldDB" id="A0A060C6R3"/>
<sequence>LHPERTIWCWRVEATNTGTTPLACDATLVQDLGLGGRGFVMSNEAYASQYLDHHVAHHPSLGPVVMSRQNLAQAGAHPWIAHGCLDGAAGFATDAMPLLGPAYRDHGHIDSGADLPGAVLQHEVACTILRTGCETVL</sequence>
<feature type="non-terminal residue" evidence="2">
    <location>
        <position position="137"/>
    </location>
</feature>
<evidence type="ECO:0000313" key="2">
    <source>
        <dbReference type="EMBL" id="AIA88735.1"/>
    </source>
</evidence>
<feature type="domain" description="SOGP N-terminal" evidence="1">
    <location>
        <begin position="4"/>
        <end position="131"/>
    </location>
</feature>
<dbReference type="Gene3D" id="2.70.98.40">
    <property type="entry name" value="Glycoside hydrolase, family 65, N-terminal domain"/>
    <property type="match status" value="1"/>
</dbReference>
<dbReference type="InterPro" id="IPR037018">
    <property type="entry name" value="GH65_N"/>
</dbReference>
<organism evidence="2">
    <name type="scientific">uncultured Rhodomicrobium sp</name>
    <dbReference type="NCBI Taxonomy" id="337523"/>
    <lineage>
        <taxon>Bacteria</taxon>
        <taxon>Pseudomonadati</taxon>
        <taxon>Pseudomonadota</taxon>
        <taxon>Alphaproteobacteria</taxon>
        <taxon>Hyphomicrobiales</taxon>
        <taxon>Hyphomicrobiaceae</taxon>
        <taxon>Rhodomicrobium</taxon>
        <taxon>environmental samples</taxon>
    </lineage>
</organism>
<dbReference type="InterPro" id="IPR053831">
    <property type="entry name" value="SOGP_N"/>
</dbReference>
<dbReference type="GO" id="GO:0003824">
    <property type="term" value="F:catalytic activity"/>
    <property type="evidence" value="ECO:0007669"/>
    <property type="project" value="UniProtKB-ARBA"/>
</dbReference>
<evidence type="ECO:0000259" key="1">
    <source>
        <dbReference type="Pfam" id="PF21958"/>
    </source>
</evidence>
<reference evidence="2" key="1">
    <citation type="journal article" date="2013" name="Environ. Microbiol.">
        <title>Seasonally variable intestinal metagenomes of the red palm weevil (Rhynchophorus ferrugineus).</title>
        <authorList>
            <person name="Jia S."/>
            <person name="Zhang X."/>
            <person name="Zhang G."/>
            <person name="Yin A."/>
            <person name="Zhang S."/>
            <person name="Li F."/>
            <person name="Wang L."/>
            <person name="Zhao D."/>
            <person name="Yun Q."/>
            <person name="Tala"/>
            <person name="Wang J."/>
            <person name="Sun G."/>
            <person name="Baabdullah M."/>
            <person name="Yu X."/>
            <person name="Hu S."/>
            <person name="Al-Mssallem I.S."/>
            <person name="Yu J."/>
        </authorList>
    </citation>
    <scope>NUCLEOTIDE SEQUENCE</scope>
</reference>
<accession>A0A060C6R3</accession>